<comment type="caution">
    <text evidence="1">The sequence shown here is derived from an EMBL/GenBank/DDBJ whole genome shotgun (WGS) entry which is preliminary data.</text>
</comment>
<dbReference type="Proteomes" id="UP001152797">
    <property type="component" value="Unassembled WGS sequence"/>
</dbReference>
<evidence type="ECO:0000313" key="2">
    <source>
        <dbReference type="EMBL" id="CAL4768596.1"/>
    </source>
</evidence>
<sequence length="177" mass="19907">MTTRWLASVSGGYQPSGGGRAACSDVLPPLQVSYTSWGVANFILGLFENGFFEVSELICCLIFLRRFREKTGLRMDPACWRPLFVAALLVTDKYLIDSSVKGSSMSEQSMFPVLTPSQVFALELTFWKKLDFGRLWLTRRDFKAFCQELELHVPESMDLARFVGMPTVADAIFCGHL</sequence>
<dbReference type="EMBL" id="CAMXCT010000622">
    <property type="protein sequence ID" value="CAI3981284.1"/>
    <property type="molecule type" value="Genomic_DNA"/>
</dbReference>
<evidence type="ECO:0000313" key="1">
    <source>
        <dbReference type="EMBL" id="CAI3981284.1"/>
    </source>
</evidence>
<dbReference type="Gene3D" id="1.10.472.10">
    <property type="entry name" value="Cyclin-like"/>
    <property type="match status" value="1"/>
</dbReference>
<protein>
    <submittedName>
        <fullName evidence="2">Polypeptide N-acetylgalactosaminyltransferase 4</fullName>
    </submittedName>
</protein>
<dbReference type="EMBL" id="CAMXCT020000622">
    <property type="protein sequence ID" value="CAL1134659.1"/>
    <property type="molecule type" value="Genomic_DNA"/>
</dbReference>
<name>A0A9P1BXI1_9DINO</name>
<evidence type="ECO:0000313" key="3">
    <source>
        <dbReference type="Proteomes" id="UP001152797"/>
    </source>
</evidence>
<dbReference type="OrthoDB" id="10250320at2759"/>
<proteinExistence type="predicted"/>
<accession>A0A9P1BXI1</accession>
<organism evidence="1">
    <name type="scientific">Cladocopium goreaui</name>
    <dbReference type="NCBI Taxonomy" id="2562237"/>
    <lineage>
        <taxon>Eukaryota</taxon>
        <taxon>Sar</taxon>
        <taxon>Alveolata</taxon>
        <taxon>Dinophyceae</taxon>
        <taxon>Suessiales</taxon>
        <taxon>Symbiodiniaceae</taxon>
        <taxon>Cladocopium</taxon>
    </lineage>
</organism>
<dbReference type="EMBL" id="CAMXCT030000622">
    <property type="protein sequence ID" value="CAL4768596.1"/>
    <property type="molecule type" value="Genomic_DNA"/>
</dbReference>
<keyword evidence="3" id="KW-1185">Reference proteome</keyword>
<dbReference type="AlphaFoldDB" id="A0A9P1BXI1"/>
<gene>
    <name evidence="1" type="ORF">C1SCF055_LOCUS9088</name>
</gene>
<reference evidence="2 3" key="2">
    <citation type="submission" date="2024-05" db="EMBL/GenBank/DDBJ databases">
        <authorList>
            <person name="Chen Y."/>
            <person name="Shah S."/>
            <person name="Dougan E. K."/>
            <person name="Thang M."/>
            <person name="Chan C."/>
        </authorList>
    </citation>
    <scope>NUCLEOTIDE SEQUENCE [LARGE SCALE GENOMIC DNA]</scope>
</reference>
<reference evidence="1" key="1">
    <citation type="submission" date="2022-10" db="EMBL/GenBank/DDBJ databases">
        <authorList>
            <person name="Chen Y."/>
            <person name="Dougan E. K."/>
            <person name="Chan C."/>
            <person name="Rhodes N."/>
            <person name="Thang M."/>
        </authorList>
    </citation>
    <scope>NUCLEOTIDE SEQUENCE</scope>
</reference>